<evidence type="ECO:0000313" key="1">
    <source>
        <dbReference type="EMBL" id="TYT25296.1"/>
    </source>
</evidence>
<dbReference type="Proteomes" id="UP000324973">
    <property type="component" value="Unassembled WGS sequence"/>
</dbReference>
<keyword evidence="2" id="KW-1185">Reference proteome</keyword>
<proteinExistence type="predicted"/>
<sequence>MPAALVSLRLPLEQGLALAHDQVPTSPAVVDCVFALFGDGPLKSPVAFDRGYGRVFAYHEEDGTLALSSLPRDRVQLFRLGATDDADVWLLRVDSGFEFAGTRHDVLFSTGRASGALVDQLLVGARGLLYRRDYDIDAADAFAITEETGLRDEPGPGYRARYRVESDGRFTLVSGQVLATQDGRTRGPG</sequence>
<name>A0A5D4XKV6_9GAMM</name>
<reference evidence="1 2" key="1">
    <citation type="submission" date="2019-08" db="EMBL/GenBank/DDBJ databases">
        <title>Luteimonas viscosus sp. nov., isolated from soil of a sunflower field.</title>
        <authorList>
            <person name="Jianli Z."/>
            <person name="Ying Z."/>
        </authorList>
    </citation>
    <scope>NUCLEOTIDE SEQUENCE [LARGE SCALE GENOMIC DNA]</scope>
    <source>
        <strain evidence="1 2">XBU10</strain>
    </source>
</reference>
<comment type="caution">
    <text evidence="1">The sequence shown here is derived from an EMBL/GenBank/DDBJ whole genome shotgun (WGS) entry which is preliminary data.</text>
</comment>
<accession>A0A5D4XKV6</accession>
<dbReference type="EMBL" id="VTFT01000001">
    <property type="protein sequence ID" value="TYT25296.1"/>
    <property type="molecule type" value="Genomic_DNA"/>
</dbReference>
<gene>
    <name evidence="1" type="ORF">FZO89_02880</name>
</gene>
<evidence type="ECO:0000313" key="2">
    <source>
        <dbReference type="Proteomes" id="UP000324973"/>
    </source>
</evidence>
<protein>
    <submittedName>
        <fullName evidence="1">Uncharacterized protein</fullName>
    </submittedName>
</protein>
<dbReference type="OrthoDB" id="9861024at2"/>
<dbReference type="AlphaFoldDB" id="A0A5D4XKV6"/>
<dbReference type="RefSeq" id="WP_149101846.1">
    <property type="nucleotide sequence ID" value="NZ_VTFT01000001.1"/>
</dbReference>
<organism evidence="1 2">
    <name type="scientific">Luteimonas viscosa</name>
    <dbReference type="NCBI Taxonomy" id="1132694"/>
    <lineage>
        <taxon>Bacteria</taxon>
        <taxon>Pseudomonadati</taxon>
        <taxon>Pseudomonadota</taxon>
        <taxon>Gammaproteobacteria</taxon>
        <taxon>Lysobacterales</taxon>
        <taxon>Lysobacteraceae</taxon>
        <taxon>Luteimonas</taxon>
    </lineage>
</organism>